<sequence>MSCQWVTNREKKEEEKTTKYGPLRWELKQKQQGYELKQYIIIMDVLGGWCRDLGPVYMEVGDPRESKGVFYNMQKAVLSGTLNIARTYKVAT</sequence>
<protein>
    <submittedName>
        <fullName evidence="1">Uncharacterized protein</fullName>
    </submittedName>
</protein>
<dbReference type="EMBL" id="CALNXI010002443">
    <property type="protein sequence ID" value="CAH3187736.1"/>
    <property type="molecule type" value="Genomic_DNA"/>
</dbReference>
<accession>A0ABN8SAJ1</accession>
<keyword evidence="2" id="KW-1185">Reference proteome</keyword>
<organism evidence="1 2">
    <name type="scientific">Porites evermanni</name>
    <dbReference type="NCBI Taxonomy" id="104178"/>
    <lineage>
        <taxon>Eukaryota</taxon>
        <taxon>Metazoa</taxon>
        <taxon>Cnidaria</taxon>
        <taxon>Anthozoa</taxon>
        <taxon>Hexacorallia</taxon>
        <taxon>Scleractinia</taxon>
        <taxon>Fungiina</taxon>
        <taxon>Poritidae</taxon>
        <taxon>Porites</taxon>
    </lineage>
</organism>
<reference evidence="1 2" key="1">
    <citation type="submission" date="2022-05" db="EMBL/GenBank/DDBJ databases">
        <authorList>
            <consortium name="Genoscope - CEA"/>
            <person name="William W."/>
        </authorList>
    </citation>
    <scope>NUCLEOTIDE SEQUENCE [LARGE SCALE GENOMIC DNA]</scope>
</reference>
<evidence type="ECO:0000313" key="1">
    <source>
        <dbReference type="EMBL" id="CAH3187736.1"/>
    </source>
</evidence>
<dbReference type="Proteomes" id="UP001159427">
    <property type="component" value="Unassembled WGS sequence"/>
</dbReference>
<name>A0ABN8SAJ1_9CNID</name>
<comment type="caution">
    <text evidence="1">The sequence shown here is derived from an EMBL/GenBank/DDBJ whole genome shotgun (WGS) entry which is preliminary data.</text>
</comment>
<proteinExistence type="predicted"/>
<evidence type="ECO:0000313" key="2">
    <source>
        <dbReference type="Proteomes" id="UP001159427"/>
    </source>
</evidence>
<gene>
    <name evidence="1" type="ORF">PEVE_00017889</name>
</gene>